<dbReference type="Proteomes" id="UP000634136">
    <property type="component" value="Unassembled WGS sequence"/>
</dbReference>
<protein>
    <submittedName>
        <fullName evidence="1">Uncharacterized protein</fullName>
    </submittedName>
</protein>
<name>A0A834T6Y7_9FABA</name>
<reference evidence="1" key="1">
    <citation type="submission" date="2020-09" db="EMBL/GenBank/DDBJ databases">
        <title>Genome-Enabled Discovery of Anthraquinone Biosynthesis in Senna tora.</title>
        <authorList>
            <person name="Kang S.-H."/>
            <person name="Pandey R.P."/>
            <person name="Lee C.-M."/>
            <person name="Sim J.-S."/>
            <person name="Jeong J.-T."/>
            <person name="Choi B.-S."/>
            <person name="Jung M."/>
            <person name="Ginzburg D."/>
            <person name="Zhao K."/>
            <person name="Won S.Y."/>
            <person name="Oh T.-J."/>
            <person name="Yu Y."/>
            <person name="Kim N.-H."/>
            <person name="Lee O.R."/>
            <person name="Lee T.-H."/>
            <person name="Bashyal P."/>
            <person name="Kim T.-S."/>
            <person name="Lee W.-H."/>
            <person name="Kawkins C."/>
            <person name="Kim C.-K."/>
            <person name="Kim J.S."/>
            <person name="Ahn B.O."/>
            <person name="Rhee S.Y."/>
            <person name="Sohng J.K."/>
        </authorList>
    </citation>
    <scope>NUCLEOTIDE SEQUENCE</scope>
    <source>
        <tissue evidence="1">Leaf</tissue>
    </source>
</reference>
<evidence type="ECO:0000313" key="2">
    <source>
        <dbReference type="Proteomes" id="UP000634136"/>
    </source>
</evidence>
<dbReference type="EMBL" id="JAAIUW010000009">
    <property type="protein sequence ID" value="KAF7815057.1"/>
    <property type="molecule type" value="Genomic_DNA"/>
</dbReference>
<sequence>MRSPFCGRSGISGNNGKLWNHITIEANLCSDNGLISKFGYLHLRGTIASVLKTSEIKSLANKCAEHAVEIKSLKTLACIPLSLKGLMSLSFPGLVLLIEPFILRLKILGHRPVGPSGSNTILEFVWLSARLLVYNIVGP</sequence>
<dbReference type="AlphaFoldDB" id="A0A834T6Y7"/>
<organism evidence="1 2">
    <name type="scientific">Senna tora</name>
    <dbReference type="NCBI Taxonomy" id="362788"/>
    <lineage>
        <taxon>Eukaryota</taxon>
        <taxon>Viridiplantae</taxon>
        <taxon>Streptophyta</taxon>
        <taxon>Embryophyta</taxon>
        <taxon>Tracheophyta</taxon>
        <taxon>Spermatophyta</taxon>
        <taxon>Magnoliopsida</taxon>
        <taxon>eudicotyledons</taxon>
        <taxon>Gunneridae</taxon>
        <taxon>Pentapetalae</taxon>
        <taxon>rosids</taxon>
        <taxon>fabids</taxon>
        <taxon>Fabales</taxon>
        <taxon>Fabaceae</taxon>
        <taxon>Caesalpinioideae</taxon>
        <taxon>Cassia clade</taxon>
        <taxon>Senna</taxon>
    </lineage>
</organism>
<proteinExistence type="predicted"/>
<comment type="caution">
    <text evidence="1">The sequence shown here is derived from an EMBL/GenBank/DDBJ whole genome shotgun (WGS) entry which is preliminary data.</text>
</comment>
<accession>A0A834T6Y7</accession>
<keyword evidence="2" id="KW-1185">Reference proteome</keyword>
<evidence type="ECO:0000313" key="1">
    <source>
        <dbReference type="EMBL" id="KAF7815057.1"/>
    </source>
</evidence>
<gene>
    <name evidence="1" type="ORF">G2W53_029026</name>
</gene>